<dbReference type="PANTHER" id="PTHR34537">
    <property type="entry name" value="OS08G0459300 PROTEIN"/>
    <property type="match status" value="1"/>
</dbReference>
<organism evidence="2 3">
    <name type="scientific">Elaeis guineensis var. tenera</name>
    <name type="common">Oil palm</name>
    <dbReference type="NCBI Taxonomy" id="51953"/>
    <lineage>
        <taxon>Eukaryota</taxon>
        <taxon>Viridiplantae</taxon>
        <taxon>Streptophyta</taxon>
        <taxon>Embryophyta</taxon>
        <taxon>Tracheophyta</taxon>
        <taxon>Spermatophyta</taxon>
        <taxon>Magnoliopsida</taxon>
        <taxon>Liliopsida</taxon>
        <taxon>Arecaceae</taxon>
        <taxon>Arecoideae</taxon>
        <taxon>Cocoseae</taxon>
        <taxon>Elaeidinae</taxon>
        <taxon>Elaeis</taxon>
    </lineage>
</organism>
<reference evidence="3" key="1">
    <citation type="submission" date="2025-08" db="UniProtKB">
        <authorList>
            <consortium name="RefSeq"/>
        </authorList>
    </citation>
    <scope>IDENTIFICATION</scope>
</reference>
<evidence type="ECO:0000313" key="2">
    <source>
        <dbReference type="Proteomes" id="UP000504607"/>
    </source>
</evidence>
<keyword evidence="1" id="KW-0732">Signal</keyword>
<proteinExistence type="predicted"/>
<dbReference type="AlphaFoldDB" id="A0A6I9RY16"/>
<evidence type="ECO:0000256" key="1">
    <source>
        <dbReference type="SAM" id="SignalP"/>
    </source>
</evidence>
<dbReference type="PANTHER" id="PTHR34537:SF2">
    <property type="entry name" value="FERREDOXIN-LIKE PROTEIN"/>
    <property type="match status" value="1"/>
</dbReference>
<keyword evidence="2" id="KW-1185">Reference proteome</keyword>
<dbReference type="Gene3D" id="3.40.33.10">
    <property type="entry name" value="CAP"/>
    <property type="match status" value="1"/>
</dbReference>
<dbReference type="KEGG" id="egu:105054571"/>
<protein>
    <submittedName>
        <fullName evidence="3">Uncharacterized protein LOC105054571</fullName>
    </submittedName>
</protein>
<accession>A0A6I9RY16</accession>
<gene>
    <name evidence="3" type="primary">LOC105054571</name>
</gene>
<dbReference type="FunCoup" id="A0A6I9RY16">
    <property type="interactions" value="1452"/>
</dbReference>
<dbReference type="OrthoDB" id="742600at2759"/>
<dbReference type="Proteomes" id="UP000504607">
    <property type="component" value="Chromosome 12"/>
</dbReference>
<dbReference type="RefSeq" id="XP_010934407.1">
    <property type="nucleotide sequence ID" value="XM_010936105.3"/>
</dbReference>
<evidence type="ECO:0000313" key="3">
    <source>
        <dbReference type="RefSeq" id="XP_010934407.1"/>
    </source>
</evidence>
<dbReference type="InterPro" id="IPR035940">
    <property type="entry name" value="CAP_sf"/>
</dbReference>
<name>A0A6I9RY16_ELAGV</name>
<feature type="signal peptide" evidence="1">
    <location>
        <begin position="1"/>
        <end position="21"/>
    </location>
</feature>
<dbReference type="GeneID" id="105054571"/>
<sequence>MISMWKLYCWKFSILFLSVLALVTSAKNAGNPANEIVDYINKNRTANKLPKLYDSPGLGCMALQYISECMGNCSSNNSLSCHPPEVDITEVYAANCGVELPTVDIISGHLVGCQWKYLNPEQALSEVLIPDEKRLSLLHSKEHTEVGVGFNRAHHGPSFWCILFSSGKTSSTFVLEGGRGIKQRNGCFSGTDLPCSAGRKLLFLADLKPVVFSMLLYLIVGM</sequence>
<dbReference type="InParanoid" id="A0A6I9RY16"/>
<feature type="chain" id="PRO_5026852314" evidence="1">
    <location>
        <begin position="22"/>
        <end position="222"/>
    </location>
</feature>